<evidence type="ECO:0000313" key="3">
    <source>
        <dbReference type="Proteomes" id="UP001153954"/>
    </source>
</evidence>
<keyword evidence="3" id="KW-1185">Reference proteome</keyword>
<dbReference type="Proteomes" id="UP001153954">
    <property type="component" value="Unassembled WGS sequence"/>
</dbReference>
<reference evidence="2" key="1">
    <citation type="submission" date="2022-03" db="EMBL/GenBank/DDBJ databases">
        <authorList>
            <person name="Tunstrom K."/>
        </authorList>
    </citation>
    <scope>NUCLEOTIDE SEQUENCE</scope>
</reference>
<feature type="region of interest" description="Disordered" evidence="1">
    <location>
        <begin position="69"/>
        <end position="124"/>
    </location>
</feature>
<proteinExistence type="predicted"/>
<sequence length="124" mass="13628">MPCIPCCGVPCCGQVAGISYPAPFCGPCGGICIGPCDTVRFKTIHLYPYMLHNFTHFSSRAHSVDMDHTEGMDHKQEGMDRKAQTADTVHTEGIDCRVSGMDRDRKDRTGHSMACKTKDTESTE</sequence>
<gene>
    <name evidence="2" type="ORF">EEDITHA_LOCUS20732</name>
</gene>
<evidence type="ECO:0000313" key="2">
    <source>
        <dbReference type="EMBL" id="CAH2106618.1"/>
    </source>
</evidence>
<accession>A0AAU9V5R4</accession>
<dbReference type="EMBL" id="CAKOGL010000029">
    <property type="protein sequence ID" value="CAH2106618.1"/>
    <property type="molecule type" value="Genomic_DNA"/>
</dbReference>
<protein>
    <submittedName>
        <fullName evidence="2">Uncharacterized protein</fullName>
    </submittedName>
</protein>
<dbReference type="AlphaFoldDB" id="A0AAU9V5R4"/>
<evidence type="ECO:0000256" key="1">
    <source>
        <dbReference type="SAM" id="MobiDB-lite"/>
    </source>
</evidence>
<name>A0AAU9V5R4_EUPED</name>
<comment type="caution">
    <text evidence="2">The sequence shown here is derived from an EMBL/GenBank/DDBJ whole genome shotgun (WGS) entry which is preliminary data.</text>
</comment>
<organism evidence="2 3">
    <name type="scientific">Euphydryas editha</name>
    <name type="common">Edith's checkerspot</name>
    <dbReference type="NCBI Taxonomy" id="104508"/>
    <lineage>
        <taxon>Eukaryota</taxon>
        <taxon>Metazoa</taxon>
        <taxon>Ecdysozoa</taxon>
        <taxon>Arthropoda</taxon>
        <taxon>Hexapoda</taxon>
        <taxon>Insecta</taxon>
        <taxon>Pterygota</taxon>
        <taxon>Neoptera</taxon>
        <taxon>Endopterygota</taxon>
        <taxon>Lepidoptera</taxon>
        <taxon>Glossata</taxon>
        <taxon>Ditrysia</taxon>
        <taxon>Papilionoidea</taxon>
        <taxon>Nymphalidae</taxon>
        <taxon>Nymphalinae</taxon>
        <taxon>Euphydryas</taxon>
    </lineage>
</organism>